<dbReference type="InterPro" id="IPR020560">
    <property type="entry name" value="PRibGlycinamide_synth_C-dom"/>
</dbReference>
<dbReference type="RefSeq" id="WP_376877962.1">
    <property type="nucleotide sequence ID" value="NZ_JBHUHP010000015.1"/>
</dbReference>
<dbReference type="PROSITE" id="PS00184">
    <property type="entry name" value="GARS"/>
    <property type="match status" value="1"/>
</dbReference>
<reference evidence="16" key="1">
    <citation type="journal article" date="2019" name="Int. J. Syst. Evol. Microbiol.">
        <title>The Global Catalogue of Microorganisms (GCM) 10K type strain sequencing project: providing services to taxonomists for standard genome sequencing and annotation.</title>
        <authorList>
            <consortium name="The Broad Institute Genomics Platform"/>
            <consortium name="The Broad Institute Genome Sequencing Center for Infectious Disease"/>
            <person name="Wu L."/>
            <person name="Ma J."/>
        </authorList>
    </citation>
    <scope>NUCLEOTIDE SEQUENCE [LARGE SCALE GENOMIC DNA]</scope>
    <source>
        <strain evidence="16">JCM 3338</strain>
    </source>
</reference>
<comment type="similarity">
    <text evidence="9 12">Belongs to the GARS family.</text>
</comment>
<comment type="catalytic activity">
    <reaction evidence="12">
        <text>5-phospho-beta-D-ribosylamine + glycine + ATP = N(1)-(5-phospho-beta-D-ribosyl)glycinamide + ADP + phosphate + H(+)</text>
        <dbReference type="Rhea" id="RHEA:17453"/>
        <dbReference type="ChEBI" id="CHEBI:15378"/>
        <dbReference type="ChEBI" id="CHEBI:30616"/>
        <dbReference type="ChEBI" id="CHEBI:43474"/>
        <dbReference type="ChEBI" id="CHEBI:57305"/>
        <dbReference type="ChEBI" id="CHEBI:58681"/>
        <dbReference type="ChEBI" id="CHEBI:143788"/>
        <dbReference type="ChEBI" id="CHEBI:456216"/>
        <dbReference type="EC" id="6.3.4.13"/>
    </reaction>
</comment>
<evidence type="ECO:0000256" key="9">
    <source>
        <dbReference type="ARBA" id="ARBA00038345"/>
    </source>
</evidence>
<dbReference type="SUPFAM" id="SSF56059">
    <property type="entry name" value="Glutathione synthetase ATP-binding domain-like"/>
    <property type="match status" value="1"/>
</dbReference>
<protein>
    <recommendedName>
        <fullName evidence="4 12">Phosphoribosylamine--glycine ligase</fullName>
        <ecNumber evidence="4 12">6.3.4.13</ecNumber>
    </recommendedName>
    <alternativeName>
        <fullName evidence="12">GARS</fullName>
    </alternativeName>
    <alternativeName>
        <fullName evidence="10 12">Glycinamide ribonucleotide synthetase</fullName>
    </alternativeName>
    <alternativeName>
        <fullName evidence="11 12">Phosphoribosylglycinamide synthetase</fullName>
    </alternativeName>
</protein>
<dbReference type="Pfam" id="PF02844">
    <property type="entry name" value="GARS_N"/>
    <property type="match status" value="1"/>
</dbReference>
<dbReference type="Gene3D" id="3.40.50.20">
    <property type="match status" value="1"/>
</dbReference>
<sequence>MRVLVIGSGAREHALCVALSSDPAVSALACAPGNAGTRAVAEPLPVDAADPVAVAGVASAWGADLVVIGPEVPLVAGAADAVRDAGIACFGPSAQAAQLEGSKSFAKHVMGAAGVPTARSWPVGGPAELETVLDEVGAPFVVKDDGLAAGKGVVVTDDRATAAAHGRRILDAGGAVLVEEYLDGPEVSLFAVTDGTTVLPLVPAQDHKRRDDGDHGPNTGGMGAYAPLPWAPPELVDEVLATVLQPTVDEMARRGETFSGLLYAGLALTSRGVRVVEFNARFGDPETQVVLPLLETPLAGLLHAAATGTLADHPPLRWREGAAVTVVVAAHGYPDVPRIGDPVTGAGGEGVLHAGTALAADGSVVSAGGRVLSVTAVGPDLAAARQTAYERVAGIRLAGAHWRTDIALAAVEGRITLP</sequence>
<keyword evidence="16" id="KW-1185">Reference proteome</keyword>
<comment type="cofactor">
    <cofactor evidence="2">
        <name>Mg(2+)</name>
        <dbReference type="ChEBI" id="CHEBI:18420"/>
    </cofactor>
</comment>
<comment type="caution">
    <text evidence="15">The sequence shown here is derived from an EMBL/GenBank/DDBJ whole genome shotgun (WGS) entry which is preliminary data.</text>
</comment>
<evidence type="ECO:0000256" key="1">
    <source>
        <dbReference type="ARBA" id="ARBA00001936"/>
    </source>
</evidence>
<dbReference type="SUPFAM" id="SSF51246">
    <property type="entry name" value="Rudiment single hybrid motif"/>
    <property type="match status" value="1"/>
</dbReference>
<dbReference type="SMART" id="SM01210">
    <property type="entry name" value="GARS_C"/>
    <property type="match status" value="1"/>
</dbReference>
<dbReference type="InterPro" id="IPR016185">
    <property type="entry name" value="PreATP-grasp_dom_sf"/>
</dbReference>
<dbReference type="InterPro" id="IPR020559">
    <property type="entry name" value="PRibGlycinamide_synth_CS"/>
</dbReference>
<keyword evidence="5 12" id="KW-0436">Ligase</keyword>
<evidence type="ECO:0000256" key="10">
    <source>
        <dbReference type="ARBA" id="ARBA00042242"/>
    </source>
</evidence>
<dbReference type="PANTHER" id="PTHR43472">
    <property type="entry name" value="PHOSPHORIBOSYLAMINE--GLYCINE LIGASE"/>
    <property type="match status" value="1"/>
</dbReference>
<dbReference type="Pfam" id="PF02843">
    <property type="entry name" value="GARS_C"/>
    <property type="match status" value="1"/>
</dbReference>
<evidence type="ECO:0000256" key="2">
    <source>
        <dbReference type="ARBA" id="ARBA00001946"/>
    </source>
</evidence>
<dbReference type="SUPFAM" id="SSF52440">
    <property type="entry name" value="PreATP-grasp domain"/>
    <property type="match status" value="1"/>
</dbReference>
<dbReference type="GO" id="GO:0004637">
    <property type="term" value="F:phosphoribosylamine-glycine ligase activity"/>
    <property type="evidence" value="ECO:0007669"/>
    <property type="project" value="UniProtKB-EC"/>
</dbReference>
<gene>
    <name evidence="12 15" type="primary">purD</name>
    <name evidence="15" type="ORF">ACFSHS_15600</name>
</gene>
<keyword evidence="8 13" id="KW-0067">ATP-binding</keyword>
<evidence type="ECO:0000256" key="8">
    <source>
        <dbReference type="ARBA" id="ARBA00022840"/>
    </source>
</evidence>
<dbReference type="Pfam" id="PF01071">
    <property type="entry name" value="GARS_A"/>
    <property type="match status" value="1"/>
</dbReference>
<dbReference type="Gene3D" id="3.30.470.20">
    <property type="entry name" value="ATP-grasp fold, B domain"/>
    <property type="match status" value="1"/>
</dbReference>
<evidence type="ECO:0000313" key="16">
    <source>
        <dbReference type="Proteomes" id="UP001597402"/>
    </source>
</evidence>
<evidence type="ECO:0000256" key="13">
    <source>
        <dbReference type="PROSITE-ProRule" id="PRU00409"/>
    </source>
</evidence>
<evidence type="ECO:0000313" key="15">
    <source>
        <dbReference type="EMBL" id="MFD2092999.1"/>
    </source>
</evidence>
<dbReference type="Gene3D" id="3.30.1490.20">
    <property type="entry name" value="ATP-grasp fold, A domain"/>
    <property type="match status" value="1"/>
</dbReference>
<proteinExistence type="inferred from homology"/>
<dbReference type="EMBL" id="JBHUHP010000015">
    <property type="protein sequence ID" value="MFD2092999.1"/>
    <property type="molecule type" value="Genomic_DNA"/>
</dbReference>
<dbReference type="PANTHER" id="PTHR43472:SF1">
    <property type="entry name" value="PHOSPHORIBOSYLAMINE--GLYCINE LIGASE, CHLOROPLASTIC"/>
    <property type="match status" value="1"/>
</dbReference>
<dbReference type="Proteomes" id="UP001597402">
    <property type="component" value="Unassembled WGS sequence"/>
</dbReference>
<dbReference type="EC" id="6.3.4.13" evidence="4 12"/>
<organism evidence="15 16">
    <name type="scientific">Blastococcus deserti</name>
    <dbReference type="NCBI Taxonomy" id="2259033"/>
    <lineage>
        <taxon>Bacteria</taxon>
        <taxon>Bacillati</taxon>
        <taxon>Actinomycetota</taxon>
        <taxon>Actinomycetes</taxon>
        <taxon>Geodermatophilales</taxon>
        <taxon>Geodermatophilaceae</taxon>
        <taxon>Blastococcus</taxon>
    </lineage>
</organism>
<keyword evidence="6 13" id="KW-0547">Nucleotide-binding</keyword>
<dbReference type="InterPro" id="IPR020562">
    <property type="entry name" value="PRibGlycinamide_synth_N"/>
</dbReference>
<dbReference type="InterPro" id="IPR020561">
    <property type="entry name" value="PRibGlycinamid_synth_ATP-grasp"/>
</dbReference>
<keyword evidence="7 12" id="KW-0658">Purine biosynthesis</keyword>
<feature type="domain" description="ATP-grasp" evidence="14">
    <location>
        <begin position="107"/>
        <end position="307"/>
    </location>
</feature>
<name>A0ABW4XE06_9ACTN</name>
<evidence type="ECO:0000256" key="3">
    <source>
        <dbReference type="ARBA" id="ARBA00005174"/>
    </source>
</evidence>
<dbReference type="PROSITE" id="PS50975">
    <property type="entry name" value="ATP_GRASP"/>
    <property type="match status" value="1"/>
</dbReference>
<evidence type="ECO:0000256" key="4">
    <source>
        <dbReference type="ARBA" id="ARBA00013255"/>
    </source>
</evidence>
<evidence type="ECO:0000256" key="11">
    <source>
        <dbReference type="ARBA" id="ARBA00042864"/>
    </source>
</evidence>
<dbReference type="InterPro" id="IPR000115">
    <property type="entry name" value="PRibGlycinamide_synth"/>
</dbReference>
<dbReference type="SMART" id="SM01209">
    <property type="entry name" value="GARS_A"/>
    <property type="match status" value="1"/>
</dbReference>
<evidence type="ECO:0000256" key="7">
    <source>
        <dbReference type="ARBA" id="ARBA00022755"/>
    </source>
</evidence>
<evidence type="ECO:0000256" key="12">
    <source>
        <dbReference type="HAMAP-Rule" id="MF_00138"/>
    </source>
</evidence>
<dbReference type="Gene3D" id="3.90.600.10">
    <property type="entry name" value="Phosphoribosylglycinamide synthetase, C-terminal domain"/>
    <property type="match status" value="1"/>
</dbReference>
<dbReference type="HAMAP" id="MF_00138">
    <property type="entry name" value="GARS"/>
    <property type="match status" value="1"/>
</dbReference>
<dbReference type="InterPro" id="IPR011054">
    <property type="entry name" value="Rudment_hybrid_motif"/>
</dbReference>
<comment type="cofactor">
    <cofactor evidence="1">
        <name>Mn(2+)</name>
        <dbReference type="ChEBI" id="CHEBI:29035"/>
    </cofactor>
</comment>
<dbReference type="InterPro" id="IPR013815">
    <property type="entry name" value="ATP_grasp_subdomain_1"/>
</dbReference>
<accession>A0ABW4XE06</accession>
<dbReference type="InterPro" id="IPR037123">
    <property type="entry name" value="PRibGlycinamide_synth_C_sf"/>
</dbReference>
<evidence type="ECO:0000259" key="14">
    <source>
        <dbReference type="PROSITE" id="PS50975"/>
    </source>
</evidence>
<comment type="pathway">
    <text evidence="3 12">Purine metabolism; IMP biosynthesis via de novo pathway; N(1)-(5-phospho-D-ribosyl)glycinamide from 5-phospho-alpha-D-ribose 1-diphosphate: step 2/2.</text>
</comment>
<dbReference type="NCBIfam" id="TIGR00877">
    <property type="entry name" value="purD"/>
    <property type="match status" value="1"/>
</dbReference>
<evidence type="ECO:0000256" key="6">
    <source>
        <dbReference type="ARBA" id="ARBA00022741"/>
    </source>
</evidence>
<evidence type="ECO:0000256" key="5">
    <source>
        <dbReference type="ARBA" id="ARBA00022598"/>
    </source>
</evidence>
<dbReference type="InterPro" id="IPR011761">
    <property type="entry name" value="ATP-grasp"/>
</dbReference>